<name>A0A644X8W2_9ZZZZ</name>
<dbReference type="AlphaFoldDB" id="A0A644X8W2"/>
<gene>
    <name evidence="1" type="ORF">SDC9_57037</name>
</gene>
<reference evidence="1" key="1">
    <citation type="submission" date="2019-08" db="EMBL/GenBank/DDBJ databases">
        <authorList>
            <person name="Kucharzyk K."/>
            <person name="Murdoch R.W."/>
            <person name="Higgins S."/>
            <person name="Loffler F."/>
        </authorList>
    </citation>
    <scope>NUCLEOTIDE SEQUENCE</scope>
</reference>
<proteinExistence type="predicted"/>
<dbReference type="EMBL" id="VSSQ01001730">
    <property type="protein sequence ID" value="MPM10703.1"/>
    <property type="molecule type" value="Genomic_DNA"/>
</dbReference>
<dbReference type="Gene3D" id="3.10.28.20">
    <property type="entry name" value="Acetamidase/Formamidase-like domains"/>
    <property type="match status" value="1"/>
</dbReference>
<comment type="caution">
    <text evidence="1">The sequence shown here is derived from an EMBL/GenBank/DDBJ whole genome shotgun (WGS) entry which is preliminary data.</text>
</comment>
<dbReference type="Gene3D" id="2.60.120.580">
    <property type="entry name" value="Acetamidase/Formamidase-like domains"/>
    <property type="match status" value="2"/>
</dbReference>
<evidence type="ECO:0000313" key="1">
    <source>
        <dbReference type="EMBL" id="MPM10703.1"/>
    </source>
</evidence>
<accession>A0A644X8W2</accession>
<organism evidence="1">
    <name type="scientific">bioreactor metagenome</name>
    <dbReference type="NCBI Taxonomy" id="1076179"/>
    <lineage>
        <taxon>unclassified sequences</taxon>
        <taxon>metagenomes</taxon>
        <taxon>ecological metagenomes</taxon>
    </lineage>
</organism>
<dbReference type="PANTHER" id="PTHR31891">
    <property type="entry name" value="FORMAMIDASE C869.04-RELATED"/>
    <property type="match status" value="1"/>
</dbReference>
<protein>
    <recommendedName>
        <fullName evidence="2">Formamidase</fullName>
    </recommendedName>
</protein>
<dbReference type="InterPro" id="IPR004304">
    <property type="entry name" value="FmdA_AmdA"/>
</dbReference>
<dbReference type="GO" id="GO:0016811">
    <property type="term" value="F:hydrolase activity, acting on carbon-nitrogen (but not peptide) bonds, in linear amides"/>
    <property type="evidence" value="ECO:0007669"/>
    <property type="project" value="InterPro"/>
</dbReference>
<sequence>MFFTMLLVSALVILLIAPSAGHARTHTFFITKEQAYNGMLRADIPPALVIDDGDTVVFNTVMLMAGNLSPDMTFDDMLALRTEMKEQGTGVYAFTGPFRINGAQPGDTLEVRIRRLVPGKYAVTHIYPDHMNIGGLPEGFSRGFLKPLFLSEDRKTIEFAPGVTLRTRPFLGTMAVAPRPGEVLPPAVPGYFAGNMDNKELAEGSTLYIPVNVPGALFMAADAHAVQGDGEVSIAAAETYFEEAELQFVVRKDMKLHYPLAETPTHWIVMGFHPDLDEAMKMAIREAVSFLMREKGLSREEAYSLCSLAADFRVTQVVDGDKGIHGMIPKSIFS</sequence>
<dbReference type="PANTHER" id="PTHR31891:SF1">
    <property type="entry name" value="FORMAMIDASE C869.04-RELATED"/>
    <property type="match status" value="1"/>
</dbReference>
<evidence type="ECO:0008006" key="2">
    <source>
        <dbReference type="Google" id="ProtNLM"/>
    </source>
</evidence>
<dbReference type="Pfam" id="PF03069">
    <property type="entry name" value="FmdA_AmdA"/>
    <property type="match status" value="2"/>
</dbReference>
<dbReference type="SUPFAM" id="SSF141130">
    <property type="entry name" value="Acetamidase/Formamidase-like"/>
    <property type="match status" value="1"/>
</dbReference>